<dbReference type="GO" id="GO:0015627">
    <property type="term" value="C:type II protein secretion system complex"/>
    <property type="evidence" value="ECO:0007669"/>
    <property type="project" value="TreeGrafter"/>
</dbReference>
<dbReference type="Pfam" id="PF12836">
    <property type="entry name" value="HHH_3"/>
    <property type="match status" value="1"/>
</dbReference>
<feature type="domain" description="Helix-hairpin-helix DNA-binding motif class 1" evidence="2">
    <location>
        <begin position="156"/>
        <end position="175"/>
    </location>
</feature>
<dbReference type="SUPFAM" id="SSF47781">
    <property type="entry name" value="RuvA domain 2-like"/>
    <property type="match status" value="1"/>
</dbReference>
<accession>A0AAX2ZBB7</accession>
<dbReference type="Gene3D" id="3.10.560.10">
    <property type="entry name" value="Outer membrane lipoprotein wza domain like"/>
    <property type="match status" value="1"/>
</dbReference>
<dbReference type="InterPro" id="IPR019554">
    <property type="entry name" value="Soluble_ligand-bd"/>
</dbReference>
<dbReference type="SMART" id="SM00278">
    <property type="entry name" value="HhH1"/>
    <property type="match status" value="2"/>
</dbReference>
<dbReference type="PANTHER" id="PTHR21180">
    <property type="entry name" value="ENDONUCLEASE/EXONUCLEASE/PHOSPHATASE FAMILY DOMAIN-CONTAINING PROTEIN 1"/>
    <property type="match status" value="1"/>
</dbReference>
<dbReference type="AlphaFoldDB" id="A0AAX2ZBB7"/>
<dbReference type="Gene3D" id="1.10.150.310">
    <property type="entry name" value="Tex RuvX-like domain-like"/>
    <property type="match status" value="1"/>
</dbReference>
<dbReference type="InterPro" id="IPR010994">
    <property type="entry name" value="RuvA_2-like"/>
</dbReference>
<protein>
    <submittedName>
        <fullName evidence="3">Helix-hairpin-helix domain-containing protein</fullName>
    </submittedName>
</protein>
<dbReference type="InterPro" id="IPR051675">
    <property type="entry name" value="Endo/Exo/Phosphatase_dom_1"/>
</dbReference>
<organism evidence="3 4">
    <name type="scientific">Terrisporobacter hibernicus</name>
    <dbReference type="NCBI Taxonomy" id="2813371"/>
    <lineage>
        <taxon>Bacteria</taxon>
        <taxon>Bacillati</taxon>
        <taxon>Bacillota</taxon>
        <taxon>Clostridia</taxon>
        <taxon>Peptostreptococcales</taxon>
        <taxon>Peptostreptococcaceae</taxon>
        <taxon>Terrisporobacter</taxon>
    </lineage>
</organism>
<evidence type="ECO:0000313" key="4">
    <source>
        <dbReference type="Proteomes" id="UP001198983"/>
    </source>
</evidence>
<dbReference type="InterPro" id="IPR003583">
    <property type="entry name" value="Hlx-hairpin-Hlx_DNA-bd_motif"/>
</dbReference>
<keyword evidence="1" id="KW-1133">Transmembrane helix</keyword>
<feature type="transmembrane region" description="Helical" evidence="1">
    <location>
        <begin position="6"/>
        <end position="22"/>
    </location>
</feature>
<dbReference type="GO" id="GO:0006281">
    <property type="term" value="P:DNA repair"/>
    <property type="evidence" value="ECO:0007669"/>
    <property type="project" value="InterPro"/>
</dbReference>
<dbReference type="GO" id="GO:0015628">
    <property type="term" value="P:protein secretion by the type II secretion system"/>
    <property type="evidence" value="ECO:0007669"/>
    <property type="project" value="TreeGrafter"/>
</dbReference>
<keyword evidence="4" id="KW-1185">Reference proteome</keyword>
<dbReference type="Proteomes" id="UP001198983">
    <property type="component" value="Chromosome"/>
</dbReference>
<dbReference type="GO" id="GO:0003677">
    <property type="term" value="F:DNA binding"/>
    <property type="evidence" value="ECO:0007669"/>
    <property type="project" value="InterPro"/>
</dbReference>
<gene>
    <name evidence="3" type="ORF">JW646_12980</name>
</gene>
<reference evidence="3 4" key="1">
    <citation type="journal article" date="2023" name="Int. J. Syst. Evol. Microbiol.">
        <title>Terrisporobacter hibernicus sp. nov., isolated from bovine faeces in Northern Ireland.</title>
        <authorList>
            <person name="Mitchell M."/>
            <person name="Nguyen S.V."/>
            <person name="Connor M."/>
            <person name="Fairley D.J."/>
            <person name="Donoghue O."/>
            <person name="Marshall H."/>
            <person name="Koolman L."/>
            <person name="McMullan G."/>
            <person name="Schaffer K.E."/>
            <person name="McGrath J.W."/>
            <person name="Fanning S."/>
        </authorList>
    </citation>
    <scope>NUCLEOTIDE SEQUENCE [LARGE SCALE GENOMIC DNA]</scope>
    <source>
        <strain evidence="3 4">MCA3</strain>
    </source>
</reference>
<evidence type="ECO:0000313" key="3">
    <source>
        <dbReference type="EMBL" id="UEL46548.1"/>
    </source>
</evidence>
<keyword evidence="1" id="KW-0812">Transmembrane</keyword>
<dbReference type="Pfam" id="PF10531">
    <property type="entry name" value="SLBB"/>
    <property type="match status" value="1"/>
</dbReference>
<dbReference type="EMBL" id="CP081135">
    <property type="protein sequence ID" value="UEL46548.1"/>
    <property type="molecule type" value="Genomic_DNA"/>
</dbReference>
<dbReference type="PANTHER" id="PTHR21180:SF32">
    <property type="entry name" value="ENDONUCLEASE_EXONUCLEASE_PHOSPHATASE FAMILY DOMAIN-CONTAINING PROTEIN 1"/>
    <property type="match status" value="1"/>
</dbReference>
<dbReference type="InterPro" id="IPR004509">
    <property type="entry name" value="Competence_ComEA_HhH"/>
</dbReference>
<keyword evidence="1" id="KW-0472">Membrane</keyword>
<name>A0AAX2ZBB7_9FIRM</name>
<feature type="domain" description="Helix-hairpin-helix DNA-binding motif class 1" evidence="2">
    <location>
        <begin position="186"/>
        <end position="205"/>
    </location>
</feature>
<sequence>MNKKKIIVFIFIILMCPVGLIIKDKLQSKENVYVLTEDEKQPEKITEEKEEKKEESITNKKITVYISGEVSKPGIVSLNEGERLATAVKKVGGTTKKADLDGVNMAIKVEDEMHYIIPKIGAVAKHNATQVVKEDDANQGESSKASQININTATIEELDTLPGVGEATANKIVSHRGESGDFKSIEEIKNVNGIGDKKFEDMKDLICVK</sequence>
<evidence type="ECO:0000256" key="1">
    <source>
        <dbReference type="SAM" id="Phobius"/>
    </source>
</evidence>
<proteinExistence type="predicted"/>
<dbReference type="RefSeq" id="WP_228415396.1">
    <property type="nucleotide sequence ID" value="NZ_CP081135.1"/>
</dbReference>
<dbReference type="KEGG" id="tem:JW646_12980"/>
<evidence type="ECO:0000259" key="2">
    <source>
        <dbReference type="SMART" id="SM00278"/>
    </source>
</evidence>
<dbReference type="NCBIfam" id="TIGR00426">
    <property type="entry name" value="competence protein ComEA helix-hairpin-helix repeat region"/>
    <property type="match status" value="1"/>
</dbReference>